<keyword evidence="2" id="KW-1185">Reference proteome</keyword>
<dbReference type="EMBL" id="CADEBC010000540">
    <property type="protein sequence ID" value="CAB3249516.1"/>
    <property type="molecule type" value="Genomic_DNA"/>
</dbReference>
<name>A0A8S1AJR6_ARCPL</name>
<evidence type="ECO:0000313" key="2">
    <source>
        <dbReference type="Proteomes" id="UP000494106"/>
    </source>
</evidence>
<gene>
    <name evidence="1" type="ORF">APLA_LOCUS12093</name>
</gene>
<sequence>MVGAPSLRQVPFDVADTARQARAMRQRPFHTLGKWLGQRACQRVGLCVVPALVVVPLCPASCPNSPPLACREREVLKAGITTKPDS</sequence>
<dbReference type="Proteomes" id="UP000494106">
    <property type="component" value="Unassembled WGS sequence"/>
</dbReference>
<dbReference type="AlphaFoldDB" id="A0A8S1AJR6"/>
<evidence type="ECO:0000313" key="1">
    <source>
        <dbReference type="EMBL" id="CAB3249516.1"/>
    </source>
</evidence>
<organism evidence="1 2">
    <name type="scientific">Arctia plantaginis</name>
    <name type="common">Wood tiger moth</name>
    <name type="synonym">Phalaena plantaginis</name>
    <dbReference type="NCBI Taxonomy" id="874455"/>
    <lineage>
        <taxon>Eukaryota</taxon>
        <taxon>Metazoa</taxon>
        <taxon>Ecdysozoa</taxon>
        <taxon>Arthropoda</taxon>
        <taxon>Hexapoda</taxon>
        <taxon>Insecta</taxon>
        <taxon>Pterygota</taxon>
        <taxon>Neoptera</taxon>
        <taxon>Endopterygota</taxon>
        <taxon>Lepidoptera</taxon>
        <taxon>Glossata</taxon>
        <taxon>Ditrysia</taxon>
        <taxon>Noctuoidea</taxon>
        <taxon>Erebidae</taxon>
        <taxon>Arctiinae</taxon>
        <taxon>Arctia</taxon>
    </lineage>
</organism>
<reference evidence="1 2" key="1">
    <citation type="submission" date="2020-04" db="EMBL/GenBank/DDBJ databases">
        <authorList>
            <person name="Wallbank WR R."/>
            <person name="Pardo Diaz C."/>
            <person name="Kozak K."/>
            <person name="Martin S."/>
            <person name="Jiggins C."/>
            <person name="Moest M."/>
            <person name="Warren A I."/>
            <person name="Byers J.R.P. K."/>
            <person name="Montejo-Kovacevich G."/>
            <person name="Yen C E."/>
        </authorList>
    </citation>
    <scope>NUCLEOTIDE SEQUENCE [LARGE SCALE GENOMIC DNA]</scope>
</reference>
<protein>
    <submittedName>
        <fullName evidence="1">Uncharacterized protein</fullName>
    </submittedName>
</protein>
<comment type="caution">
    <text evidence="1">The sequence shown here is derived from an EMBL/GenBank/DDBJ whole genome shotgun (WGS) entry which is preliminary data.</text>
</comment>
<proteinExistence type="predicted"/>
<accession>A0A8S1AJR6</accession>